<comment type="similarity">
    <text evidence="2">Belongs to the UTP6 family.</text>
</comment>
<dbReference type="Gene3D" id="1.25.40.10">
    <property type="entry name" value="Tetratricopeptide repeat domain"/>
    <property type="match status" value="1"/>
</dbReference>
<dbReference type="InterPro" id="IPR011990">
    <property type="entry name" value="TPR-like_helical_dom_sf"/>
</dbReference>
<dbReference type="EMBL" id="LHPG02000007">
    <property type="protein sequence ID" value="PRW57423.1"/>
    <property type="molecule type" value="Genomic_DNA"/>
</dbReference>
<gene>
    <name evidence="8" type="ORF">C2E21_4063</name>
</gene>
<dbReference type="AlphaFoldDB" id="A0A2P6TTP5"/>
<name>A0A2P6TTP5_CHLSO</name>
<reference evidence="8 9" key="1">
    <citation type="journal article" date="2018" name="Plant J.">
        <title>Genome sequences of Chlorella sorokiniana UTEX 1602 and Micractinium conductrix SAG 241.80: implications to maltose excretion by a green alga.</title>
        <authorList>
            <person name="Arriola M.B."/>
            <person name="Velmurugan N."/>
            <person name="Zhang Y."/>
            <person name="Plunkett M.H."/>
            <person name="Hondzo H."/>
            <person name="Barney B.M."/>
        </authorList>
    </citation>
    <scope>NUCLEOTIDE SEQUENCE [LARGE SCALE GENOMIC DNA]</scope>
    <source>
        <strain evidence="9">UTEX 1602</strain>
    </source>
</reference>
<dbReference type="Pfam" id="PF08640">
    <property type="entry name" value="U3_assoc_6"/>
    <property type="match status" value="1"/>
</dbReference>
<evidence type="ECO:0000256" key="5">
    <source>
        <dbReference type="ARBA" id="ARBA00023242"/>
    </source>
</evidence>
<evidence type="ECO:0000259" key="7">
    <source>
        <dbReference type="Pfam" id="PF08640"/>
    </source>
</evidence>
<dbReference type="InterPro" id="IPR013949">
    <property type="entry name" value="Utp6"/>
</dbReference>
<dbReference type="InterPro" id="IPR003107">
    <property type="entry name" value="HAT"/>
</dbReference>
<organism evidence="8 9">
    <name type="scientific">Chlorella sorokiniana</name>
    <name type="common">Freshwater green alga</name>
    <dbReference type="NCBI Taxonomy" id="3076"/>
    <lineage>
        <taxon>Eukaryota</taxon>
        <taxon>Viridiplantae</taxon>
        <taxon>Chlorophyta</taxon>
        <taxon>core chlorophytes</taxon>
        <taxon>Trebouxiophyceae</taxon>
        <taxon>Chlorellales</taxon>
        <taxon>Chlorellaceae</taxon>
        <taxon>Chlorella clade</taxon>
        <taxon>Chlorella</taxon>
    </lineage>
</organism>
<protein>
    <submittedName>
        <fullName evidence="8">U3 small nucleolar RNA-associated 6-like protein</fullName>
    </submittedName>
</protein>
<dbReference type="OrthoDB" id="28112at2759"/>
<feature type="region of interest" description="Disordered" evidence="6">
    <location>
        <begin position="448"/>
        <end position="472"/>
    </location>
</feature>
<evidence type="ECO:0000256" key="6">
    <source>
        <dbReference type="SAM" id="MobiDB-lite"/>
    </source>
</evidence>
<sequence length="705" mass="75409">MADTVRYLLEEMVPELEALEQRGYFSRQEIKAVVQKRQDFEYALKRKAAMREDYLRYIDYEERLEELRASRRSSRSISGKAGLAEFCIVRRIHFIFERATRKFRGDLDLWSRWLRFCQRTRSSKQMSKVLTKALQLHSGCAALWTYAAAWEFESNLNAGAARALMQRGLRMCKHAPQLWHEYFRLELLYALRLRERRRVLGIGAGDDDGIALGAEESEGGEGGDEAAAAVAAVLNGAVALVVYKNAIAAFPASVPFRAKFLEILAPLHFPGRASLEEAIYDSVAADFGGSAEAWDLRARRHTLGLPADAPAASRAAAVRAAVGVYEQGLSAVRTPEMAGLLLTFLQQQAAALDAAANGSANGEEGRQRREAAEWLRQRTQEAFEEAAADGLLTEALRLDGIAFFLHCGDAHAAAAAARAGTQALPQSAALWQQLLALEAVLAAEQLGGSSAPAGKQQGSGGSEESSDEEELPLAPAAAAANLAATAATATQHSSGAAQQRLEETALAALQAVPAAEAVPVWLTAVEVLCAGSCSLQALAQQLVQSALRQSRGPVEGGLGAVAAVLLAAVHRAGGIAAARALYRALLPLPPPGGEFFRTLLHLEADEQAAAAASSAAAQQAGSMAAAAAPLSDRQLTELFEAATDAYGAEDAQLWLQYAEWQASRGGPAADGAAAVYWKARKVLRRPEEFEAAYHLRFKLQPGAMA</sequence>
<dbReference type="Proteomes" id="UP000239899">
    <property type="component" value="Unassembled WGS sequence"/>
</dbReference>
<keyword evidence="4" id="KW-0677">Repeat</keyword>
<dbReference type="GO" id="GO:0000462">
    <property type="term" value="P:maturation of SSU-rRNA from tricistronic rRNA transcript (SSU-rRNA, 5.8S rRNA, LSU-rRNA)"/>
    <property type="evidence" value="ECO:0007669"/>
    <property type="project" value="InterPro"/>
</dbReference>
<dbReference type="STRING" id="3076.A0A2P6TTP5"/>
<comment type="subcellular location">
    <subcellularLocation>
        <location evidence="1">Nucleus</location>
        <location evidence="1">Nucleolus</location>
    </subcellularLocation>
</comment>
<evidence type="ECO:0000256" key="3">
    <source>
        <dbReference type="ARBA" id="ARBA00022552"/>
    </source>
</evidence>
<dbReference type="PANTHER" id="PTHR23271:SF1">
    <property type="entry name" value="U3 SMALL NUCLEOLAR RNA-ASSOCIATED PROTEIN 6 HOMOLOG"/>
    <property type="match status" value="1"/>
</dbReference>
<dbReference type="GO" id="GO:0030515">
    <property type="term" value="F:snoRNA binding"/>
    <property type="evidence" value="ECO:0007669"/>
    <property type="project" value="InterPro"/>
</dbReference>
<evidence type="ECO:0000313" key="9">
    <source>
        <dbReference type="Proteomes" id="UP000239899"/>
    </source>
</evidence>
<evidence type="ECO:0000256" key="1">
    <source>
        <dbReference type="ARBA" id="ARBA00004604"/>
    </source>
</evidence>
<dbReference type="PANTHER" id="PTHR23271">
    <property type="entry name" value="HEPATOCELLULAR CARCINOMA-ASSOCIATED ANTIGEN 66"/>
    <property type="match status" value="1"/>
</dbReference>
<accession>A0A2P6TTP5</accession>
<dbReference type="GO" id="GO:0032040">
    <property type="term" value="C:small-subunit processome"/>
    <property type="evidence" value="ECO:0007669"/>
    <property type="project" value="TreeGrafter"/>
</dbReference>
<evidence type="ECO:0000313" key="8">
    <source>
        <dbReference type="EMBL" id="PRW57423.1"/>
    </source>
</evidence>
<keyword evidence="9" id="KW-1185">Reference proteome</keyword>
<comment type="caution">
    <text evidence="8">The sequence shown here is derived from an EMBL/GenBank/DDBJ whole genome shotgun (WGS) entry which is preliminary data.</text>
</comment>
<dbReference type="SUPFAM" id="SSF48452">
    <property type="entry name" value="TPR-like"/>
    <property type="match status" value="1"/>
</dbReference>
<dbReference type="InterPro" id="IPR055347">
    <property type="entry name" value="UTP6_N"/>
</dbReference>
<dbReference type="GO" id="GO:0034388">
    <property type="term" value="C:Pwp2p-containing subcomplex of 90S preribosome"/>
    <property type="evidence" value="ECO:0007669"/>
    <property type="project" value="TreeGrafter"/>
</dbReference>
<evidence type="ECO:0000256" key="4">
    <source>
        <dbReference type="ARBA" id="ARBA00022737"/>
    </source>
</evidence>
<proteinExistence type="inferred from homology"/>
<evidence type="ECO:0000256" key="2">
    <source>
        <dbReference type="ARBA" id="ARBA00010734"/>
    </source>
</evidence>
<feature type="domain" description="U3 small nucleolar RNA-associated protein 6 N-terminal" evidence="7">
    <location>
        <begin position="9"/>
        <end position="91"/>
    </location>
</feature>
<dbReference type="SMART" id="SM00386">
    <property type="entry name" value="HAT"/>
    <property type="match status" value="6"/>
</dbReference>
<keyword evidence="3" id="KW-0698">rRNA processing</keyword>
<keyword evidence="5" id="KW-0539">Nucleus</keyword>